<reference evidence="3" key="1">
    <citation type="journal article" date="2019" name="Nat. Commun.">
        <title>The genome of broomcorn millet.</title>
        <authorList>
            <person name="Zou C."/>
            <person name="Miki D."/>
            <person name="Li D."/>
            <person name="Tang Q."/>
            <person name="Xiao L."/>
            <person name="Rajput S."/>
            <person name="Deng P."/>
            <person name="Jia W."/>
            <person name="Huang R."/>
            <person name="Zhang M."/>
            <person name="Sun Y."/>
            <person name="Hu J."/>
            <person name="Fu X."/>
            <person name="Schnable P.S."/>
            <person name="Li F."/>
            <person name="Zhang H."/>
            <person name="Feng B."/>
            <person name="Zhu X."/>
            <person name="Liu R."/>
            <person name="Schnable J.C."/>
            <person name="Zhu J.-K."/>
            <person name="Zhang H."/>
        </authorList>
    </citation>
    <scope>NUCLEOTIDE SEQUENCE [LARGE SCALE GENOMIC DNA]</scope>
</reference>
<feature type="region of interest" description="Disordered" evidence="1">
    <location>
        <begin position="85"/>
        <end position="159"/>
    </location>
</feature>
<dbReference type="EMBL" id="PQIB02000007">
    <property type="protein sequence ID" value="RLN08433.1"/>
    <property type="molecule type" value="Genomic_DNA"/>
</dbReference>
<dbReference type="AlphaFoldDB" id="A0A3L6RTB9"/>
<gene>
    <name evidence="2" type="ORF">C2845_PM11G16790</name>
</gene>
<feature type="compositionally biased region" description="Low complexity" evidence="1">
    <location>
        <begin position="109"/>
        <end position="118"/>
    </location>
</feature>
<evidence type="ECO:0000313" key="2">
    <source>
        <dbReference type="EMBL" id="RLN08433.1"/>
    </source>
</evidence>
<sequence length="159" mass="16891">MAELPEDHSSWRVVEPIFASGWGGTSGAPEPSVEALFRVHSALREVARFEEARAAVRAHGAAARCDTDGNEMMRFRCSSARRCCGPSPAPLPRTPRGGRSRLRAPLPPAATAVEAAAATLQHRGRRTCPPAPAPAPALRRRPLKSAPALRVPLSGARPP</sequence>
<dbReference type="OrthoDB" id="9514740at2759"/>
<name>A0A3L6RTB9_PANMI</name>
<evidence type="ECO:0000313" key="3">
    <source>
        <dbReference type="Proteomes" id="UP000275267"/>
    </source>
</evidence>
<dbReference type="STRING" id="4540.A0A3L6RTB9"/>
<dbReference type="Proteomes" id="UP000275267">
    <property type="component" value="Unassembled WGS sequence"/>
</dbReference>
<evidence type="ECO:0000256" key="1">
    <source>
        <dbReference type="SAM" id="MobiDB-lite"/>
    </source>
</evidence>
<organism evidence="2 3">
    <name type="scientific">Panicum miliaceum</name>
    <name type="common">Proso millet</name>
    <name type="synonym">Broomcorn millet</name>
    <dbReference type="NCBI Taxonomy" id="4540"/>
    <lineage>
        <taxon>Eukaryota</taxon>
        <taxon>Viridiplantae</taxon>
        <taxon>Streptophyta</taxon>
        <taxon>Embryophyta</taxon>
        <taxon>Tracheophyta</taxon>
        <taxon>Spermatophyta</taxon>
        <taxon>Magnoliopsida</taxon>
        <taxon>Liliopsida</taxon>
        <taxon>Poales</taxon>
        <taxon>Poaceae</taxon>
        <taxon>PACMAD clade</taxon>
        <taxon>Panicoideae</taxon>
        <taxon>Panicodae</taxon>
        <taxon>Paniceae</taxon>
        <taxon>Panicinae</taxon>
        <taxon>Panicum</taxon>
        <taxon>Panicum sect. Panicum</taxon>
    </lineage>
</organism>
<dbReference type="PANTHER" id="PTHR31681">
    <property type="entry name" value="C2H2-LIKE ZINC FINGER PROTEIN"/>
    <property type="match status" value="1"/>
</dbReference>
<keyword evidence="3" id="KW-1185">Reference proteome</keyword>
<comment type="caution">
    <text evidence="2">The sequence shown here is derived from an EMBL/GenBank/DDBJ whole genome shotgun (WGS) entry which is preliminary data.</text>
</comment>
<proteinExistence type="predicted"/>
<protein>
    <submittedName>
        <fullName evidence="2">Uncharacterized protein</fullName>
    </submittedName>
</protein>
<accession>A0A3L6RTB9</accession>
<dbReference type="PANTHER" id="PTHR31681:SF112">
    <property type="entry name" value="EXPRESSED PROTEIN"/>
    <property type="match status" value="1"/>
</dbReference>